<evidence type="ECO:0000259" key="9">
    <source>
        <dbReference type="PROSITE" id="PS50011"/>
    </source>
</evidence>
<comment type="subunit">
    <text evidence="3 7">Homodimer.</text>
</comment>
<evidence type="ECO:0000256" key="2">
    <source>
        <dbReference type="ARBA" id="ARBA00007441"/>
    </source>
</evidence>
<dbReference type="PANTHER" id="PTHR11879:SF55">
    <property type="entry name" value="GLUTAMATE OXALOACETATE TRANSAMINASE 1, ISOFORM B"/>
    <property type="match status" value="1"/>
</dbReference>
<dbReference type="InterPro" id="IPR015422">
    <property type="entry name" value="PyrdxlP-dep_Trfase_small"/>
</dbReference>
<proteinExistence type="inferred from homology"/>
<evidence type="ECO:0000256" key="6">
    <source>
        <dbReference type="ARBA" id="ARBA00022898"/>
    </source>
</evidence>
<dbReference type="Gene3D" id="3.90.1150.10">
    <property type="entry name" value="Aspartate Aminotransferase, domain 1"/>
    <property type="match status" value="1"/>
</dbReference>
<dbReference type="SUPFAM" id="SSF56112">
    <property type="entry name" value="Protein kinase-like (PK-like)"/>
    <property type="match status" value="1"/>
</dbReference>
<dbReference type="InterPro" id="IPR004839">
    <property type="entry name" value="Aminotransferase_I/II_large"/>
</dbReference>
<dbReference type="GeneID" id="92008390"/>
<keyword evidence="11" id="KW-1185">Reference proteome</keyword>
<keyword evidence="4 7" id="KW-0032">Aminotransferase</keyword>
<comment type="similarity">
    <text evidence="2">Belongs to the class-I pyridoxal-phosphate-dependent aminotransferase family.</text>
</comment>
<dbReference type="InterPro" id="IPR004838">
    <property type="entry name" value="NHTrfase_class1_PyrdxlP-BS"/>
</dbReference>
<dbReference type="EC" id="2.6.1.1" evidence="7"/>
<dbReference type="PROSITE" id="PS00105">
    <property type="entry name" value="AA_TRANSFER_CLASS_1"/>
    <property type="match status" value="1"/>
</dbReference>
<reference evidence="10 11" key="1">
    <citation type="submission" date="2024-02" db="EMBL/GenBank/DDBJ databases">
        <title>De novo assembly and annotation of 12 fungi associated with fruit tree decline syndrome in Ontario, Canada.</title>
        <authorList>
            <person name="Sulman M."/>
            <person name="Ellouze W."/>
            <person name="Ilyukhin E."/>
        </authorList>
    </citation>
    <scope>NUCLEOTIDE SEQUENCE [LARGE SCALE GENOMIC DNA]</scope>
    <source>
        <strain evidence="10 11">FDS-637</strain>
    </source>
</reference>
<protein>
    <recommendedName>
        <fullName evidence="7">Aspartate aminotransferase</fullName>
        <ecNumber evidence="7">2.6.1.1</ecNumber>
    </recommendedName>
</protein>
<dbReference type="GO" id="GO:0008483">
    <property type="term" value="F:transaminase activity"/>
    <property type="evidence" value="ECO:0007669"/>
    <property type="project" value="UniProtKB-KW"/>
</dbReference>
<dbReference type="Gene3D" id="3.40.640.10">
    <property type="entry name" value="Type I PLP-dependent aspartate aminotransferase-like (Major domain)"/>
    <property type="match status" value="1"/>
</dbReference>
<evidence type="ECO:0000256" key="3">
    <source>
        <dbReference type="ARBA" id="ARBA00011738"/>
    </source>
</evidence>
<dbReference type="PRINTS" id="PR00799">
    <property type="entry name" value="TRANSAMINASE"/>
</dbReference>
<evidence type="ECO:0000256" key="7">
    <source>
        <dbReference type="RuleBase" id="RU000480"/>
    </source>
</evidence>
<dbReference type="SUPFAM" id="SSF53383">
    <property type="entry name" value="PLP-dependent transferases"/>
    <property type="match status" value="1"/>
</dbReference>
<evidence type="ECO:0000313" key="11">
    <source>
        <dbReference type="Proteomes" id="UP001430584"/>
    </source>
</evidence>
<feature type="compositionally biased region" description="Basic and acidic residues" evidence="8">
    <location>
        <begin position="520"/>
        <end position="532"/>
    </location>
</feature>
<evidence type="ECO:0000313" key="10">
    <source>
        <dbReference type="EMBL" id="KAL0260615.1"/>
    </source>
</evidence>
<gene>
    <name evidence="10" type="primary">AAT22</name>
    <name evidence="10" type="ORF">SLS55_004305</name>
</gene>
<dbReference type="RefSeq" id="XP_066633644.1">
    <property type="nucleotide sequence ID" value="XM_066775763.1"/>
</dbReference>
<dbReference type="Pfam" id="PF00155">
    <property type="entry name" value="Aminotran_1_2"/>
    <property type="match status" value="1"/>
</dbReference>
<dbReference type="Proteomes" id="UP001430584">
    <property type="component" value="Unassembled WGS sequence"/>
</dbReference>
<comment type="catalytic activity">
    <reaction evidence="7">
        <text>L-aspartate + 2-oxoglutarate = oxaloacetate + L-glutamate</text>
        <dbReference type="Rhea" id="RHEA:21824"/>
        <dbReference type="ChEBI" id="CHEBI:16452"/>
        <dbReference type="ChEBI" id="CHEBI:16810"/>
        <dbReference type="ChEBI" id="CHEBI:29985"/>
        <dbReference type="ChEBI" id="CHEBI:29991"/>
        <dbReference type="EC" id="2.6.1.1"/>
    </reaction>
</comment>
<dbReference type="PANTHER" id="PTHR11879">
    <property type="entry name" value="ASPARTATE AMINOTRANSFERASE"/>
    <property type="match status" value="1"/>
</dbReference>
<name>A0ABR3CJ30_9PEZI</name>
<dbReference type="PROSITE" id="PS50011">
    <property type="entry name" value="PROTEIN_KINASE_DOM"/>
    <property type="match status" value="1"/>
</dbReference>
<dbReference type="CDD" id="cd00609">
    <property type="entry name" value="AAT_like"/>
    <property type="match status" value="1"/>
</dbReference>
<sequence length="740" mass="83052">MGSISERPEAFPNIPPDEGTDIMWDLKVRMTADKSPDKVDLGAGVYRDEQGKYYEIPVVRKAKKILDARPVDHGYGFNTGDPAFLKKAADVIFGKDSDVLQAGKVSSIQTIGGTGACHIGAVFVSQYFQPSSGPDKRPLDAYIGDPGWPNYGPLFTHAGLNPVFYPYHDPATQTVALDALLAAIAAAPPRSVFVLQAVCHNPTGLDLTRAQWRAVADALAARGHLPFFDIAYQGFGSGLDEDAWPVREFAGRGLEIVVAQSFSKNLGLYGERVGVVHVVAGSAETAARVGERLRGFARWTWASPPKGYAGLAKLVLEQFWDEWLENLSEMRERLQKNRKNLHRWLTEELKTPGNWDHILKESGLFSTQGQNARTAYIEEKFAEEAQRRKYNAESLLKKPRTNAKHDSKKPRRRGIKRLLTEWVPHGHLAAFLNYYLESDHLVPEPFIWYCFKVLTEVALVCWNGQASATMAPGWEHIVNTDIKPDNVWLGAPDPTEPMEWARRYPQPKVGDFGMAYRTHHGLDDRNNEDPQRRRVNPPDFRGWGTRGHMPPEMFYRNAKDNLHYGHDPARAQQTVDRLNAILPHTPLPWPNPWPADVPPDNSGVHSWTMVWEIGMIIWCMLATMAYGSRGVGQGKDYNLDIIVDFSGGPRHDLPPRMESGGNPLRPAYSGRLVELAFRCLEVLPTDRIDLAELWKEVCEGCDDVGAQFVDANGNRTWPNPVTYVPDKYPLGQNVLNDYYT</sequence>
<dbReference type="InterPro" id="IPR011009">
    <property type="entry name" value="Kinase-like_dom_sf"/>
</dbReference>
<evidence type="ECO:0000256" key="4">
    <source>
        <dbReference type="ARBA" id="ARBA00022576"/>
    </source>
</evidence>
<comment type="cofactor">
    <cofactor evidence="1">
        <name>pyridoxal 5'-phosphate</name>
        <dbReference type="ChEBI" id="CHEBI:597326"/>
    </cofactor>
</comment>
<dbReference type="InterPro" id="IPR000719">
    <property type="entry name" value="Prot_kinase_dom"/>
</dbReference>
<comment type="miscellaneous">
    <text evidence="7">In eukaryotes there are cytoplasmic, mitochondrial and chloroplastic isozymes.</text>
</comment>
<evidence type="ECO:0000256" key="8">
    <source>
        <dbReference type="SAM" id="MobiDB-lite"/>
    </source>
</evidence>
<accession>A0ABR3CJ30</accession>
<feature type="domain" description="Protein kinase" evidence="9">
    <location>
        <begin position="344"/>
        <end position="709"/>
    </location>
</feature>
<dbReference type="Gene3D" id="1.10.510.10">
    <property type="entry name" value="Transferase(Phosphotransferase) domain 1"/>
    <property type="match status" value="1"/>
</dbReference>
<keyword evidence="6" id="KW-0663">Pyridoxal phosphate</keyword>
<evidence type="ECO:0000256" key="5">
    <source>
        <dbReference type="ARBA" id="ARBA00022679"/>
    </source>
</evidence>
<dbReference type="InterPro" id="IPR015424">
    <property type="entry name" value="PyrdxlP-dep_Trfase"/>
</dbReference>
<comment type="caution">
    <text evidence="10">The sequence shown here is derived from an EMBL/GenBank/DDBJ whole genome shotgun (WGS) entry which is preliminary data.</text>
</comment>
<evidence type="ECO:0000256" key="1">
    <source>
        <dbReference type="ARBA" id="ARBA00001933"/>
    </source>
</evidence>
<organism evidence="10 11">
    <name type="scientific">Diplodia seriata</name>
    <dbReference type="NCBI Taxonomy" id="420778"/>
    <lineage>
        <taxon>Eukaryota</taxon>
        <taxon>Fungi</taxon>
        <taxon>Dikarya</taxon>
        <taxon>Ascomycota</taxon>
        <taxon>Pezizomycotina</taxon>
        <taxon>Dothideomycetes</taxon>
        <taxon>Dothideomycetes incertae sedis</taxon>
        <taxon>Botryosphaeriales</taxon>
        <taxon>Botryosphaeriaceae</taxon>
        <taxon>Diplodia</taxon>
    </lineage>
</organism>
<dbReference type="InterPro" id="IPR000796">
    <property type="entry name" value="Asp_trans"/>
</dbReference>
<keyword evidence="5 7" id="KW-0808">Transferase</keyword>
<feature type="region of interest" description="Disordered" evidence="8">
    <location>
        <begin position="519"/>
        <end position="542"/>
    </location>
</feature>
<dbReference type="EMBL" id="JAJVCZ030000004">
    <property type="protein sequence ID" value="KAL0260615.1"/>
    <property type="molecule type" value="Genomic_DNA"/>
</dbReference>
<dbReference type="InterPro" id="IPR015421">
    <property type="entry name" value="PyrdxlP-dep_Trfase_major"/>
</dbReference>